<gene>
    <name evidence="2" type="ORF">D778_02615</name>
</gene>
<dbReference type="CDD" id="cd03801">
    <property type="entry name" value="GT4_PimA-like"/>
    <property type="match status" value="1"/>
</dbReference>
<evidence type="ECO:0000313" key="2">
    <source>
        <dbReference type="EMBL" id="EMQ95521.1"/>
    </source>
</evidence>
<accession>M7MKA3</accession>
<organism evidence="2 3">
    <name type="scientific">Xanthomarina gelatinilytica</name>
    <dbReference type="NCBI Taxonomy" id="1137281"/>
    <lineage>
        <taxon>Bacteria</taxon>
        <taxon>Pseudomonadati</taxon>
        <taxon>Bacteroidota</taxon>
        <taxon>Flavobacteriia</taxon>
        <taxon>Flavobacteriales</taxon>
        <taxon>Flavobacteriaceae</taxon>
        <taxon>Xanthomarina</taxon>
    </lineage>
</organism>
<dbReference type="AlphaFoldDB" id="M7MKA3"/>
<dbReference type="Pfam" id="PF00534">
    <property type="entry name" value="Glycos_transf_1"/>
    <property type="match status" value="1"/>
</dbReference>
<proteinExistence type="predicted"/>
<dbReference type="PANTHER" id="PTHR45947:SF14">
    <property type="entry name" value="SLL1723 PROTEIN"/>
    <property type="match status" value="1"/>
</dbReference>
<dbReference type="PATRIC" id="fig|1137281.3.peg.1204"/>
<name>M7MKA3_9FLAO</name>
<dbReference type="eggNOG" id="COG0438">
    <property type="taxonomic scope" value="Bacteria"/>
</dbReference>
<feature type="domain" description="Glycosyl transferase family 1" evidence="1">
    <location>
        <begin position="224"/>
        <end position="375"/>
    </location>
</feature>
<evidence type="ECO:0000313" key="3">
    <source>
        <dbReference type="Proteomes" id="UP000012024"/>
    </source>
</evidence>
<dbReference type="Gene3D" id="3.40.50.2000">
    <property type="entry name" value="Glycogen Phosphorylase B"/>
    <property type="match status" value="2"/>
</dbReference>
<keyword evidence="2" id="KW-0808">Transferase</keyword>
<dbReference type="Proteomes" id="UP000012024">
    <property type="component" value="Unassembled WGS sequence"/>
</dbReference>
<dbReference type="PANTHER" id="PTHR45947">
    <property type="entry name" value="SULFOQUINOVOSYL TRANSFERASE SQD2"/>
    <property type="match status" value="1"/>
</dbReference>
<protein>
    <submittedName>
        <fullName evidence="2">Glycosyl transferase, group 1</fullName>
    </submittedName>
</protein>
<keyword evidence="3" id="KW-1185">Reference proteome</keyword>
<dbReference type="InterPro" id="IPR050194">
    <property type="entry name" value="Glycosyltransferase_grp1"/>
</dbReference>
<evidence type="ECO:0000259" key="1">
    <source>
        <dbReference type="Pfam" id="PF00534"/>
    </source>
</evidence>
<dbReference type="InterPro" id="IPR001296">
    <property type="entry name" value="Glyco_trans_1"/>
</dbReference>
<dbReference type="SUPFAM" id="SSF53756">
    <property type="entry name" value="UDP-Glycosyltransferase/glycogen phosphorylase"/>
    <property type="match status" value="1"/>
</dbReference>
<reference evidence="2 3" key="1">
    <citation type="submission" date="2012-12" db="EMBL/GenBank/DDBJ databases">
        <title>Genome assembly of Formosa sp. AK20.</title>
        <authorList>
            <person name="Kumar R."/>
            <person name="Khatri I."/>
            <person name="Vaidya B."/>
            <person name="Subramanian S."/>
            <person name="Pinnaka A."/>
        </authorList>
    </citation>
    <scope>NUCLEOTIDE SEQUENCE [LARGE SCALE GENOMIC DNA]</scope>
    <source>
        <strain evidence="2 3">AK20</strain>
    </source>
</reference>
<sequence>MTNHYQMTKTNTHKGRIGLLLSAAPGYSETFFRSKIKGLKESGFDLVLFCSENQHGFKDCPVVLLPQQAKNKLILGIKLVWVYLGLLPYVKTLRRFVQLERTDGKAWLPILKRLYTHAPVFKQDLDCLHFGFGTLALGCENMAAAIQADMAVSFRGFDIGVYPIKHPQCYSGLWDKVSKIHVISDDIKQLLYSHGFRDQAPVVKITPAIDTHYFSTEQGHVCVEHPIQLITVARLHWKKGLEYTLEALALLKQQGIAFEYRIIGSGPEEEALKFACYQLGLQAQVFFLGKLGHEEVRQHLTQAQYYIQYSVQEGFCNAVLEAQAMGLLCVVSDAEGLAENVLDGKTGWVVPKRNPQLLTEKMIEVIQMAEMEKQRITHEASFRVQEIFSIETQIQKFTQFYSDK</sequence>
<dbReference type="GO" id="GO:0016757">
    <property type="term" value="F:glycosyltransferase activity"/>
    <property type="evidence" value="ECO:0007669"/>
    <property type="project" value="InterPro"/>
</dbReference>
<dbReference type="EMBL" id="ANLA01000007">
    <property type="protein sequence ID" value="EMQ95521.1"/>
    <property type="molecule type" value="Genomic_DNA"/>
</dbReference>
<comment type="caution">
    <text evidence="2">The sequence shown here is derived from an EMBL/GenBank/DDBJ whole genome shotgun (WGS) entry which is preliminary data.</text>
</comment>